<keyword evidence="10 12" id="KW-0324">Glycolysis</keyword>
<evidence type="ECO:0000256" key="9">
    <source>
        <dbReference type="ARBA" id="ARBA00022842"/>
    </source>
</evidence>
<dbReference type="InterPro" id="IPR011037">
    <property type="entry name" value="Pyrv_Knase-like_insert_dom_sf"/>
</dbReference>
<evidence type="ECO:0000256" key="8">
    <source>
        <dbReference type="ARBA" id="ARBA00022840"/>
    </source>
</evidence>
<dbReference type="EC" id="2.7.1.40" evidence="3 12"/>
<dbReference type="InterPro" id="IPR001697">
    <property type="entry name" value="Pyr_Knase"/>
</dbReference>
<keyword evidence="7 12" id="KW-0418">Kinase</keyword>
<evidence type="ECO:0000256" key="12">
    <source>
        <dbReference type="RuleBase" id="RU000504"/>
    </source>
</evidence>
<gene>
    <name evidence="14" type="ORF">K2U94_00880</name>
</gene>
<evidence type="ECO:0000256" key="10">
    <source>
        <dbReference type="ARBA" id="ARBA00023152"/>
    </source>
</evidence>
<evidence type="ECO:0000256" key="5">
    <source>
        <dbReference type="ARBA" id="ARBA00022723"/>
    </source>
</evidence>
<proteinExistence type="inferred from homology"/>
<dbReference type="PRINTS" id="PR01050">
    <property type="entry name" value="PYRUVTKNASE"/>
</dbReference>
<evidence type="ECO:0000256" key="7">
    <source>
        <dbReference type="ARBA" id="ARBA00022777"/>
    </source>
</evidence>
<keyword evidence="11 14" id="KW-0670">Pyruvate</keyword>
<dbReference type="Gene3D" id="3.20.20.60">
    <property type="entry name" value="Phosphoenolpyruvate-binding domains"/>
    <property type="match status" value="1"/>
</dbReference>
<dbReference type="EMBL" id="JAIVFP010000001">
    <property type="protein sequence ID" value="MCI4681335.1"/>
    <property type="molecule type" value="Genomic_DNA"/>
</dbReference>
<keyword evidence="5" id="KW-0479">Metal-binding</keyword>
<dbReference type="Proteomes" id="UP001139104">
    <property type="component" value="Unassembled WGS sequence"/>
</dbReference>
<keyword evidence="15" id="KW-1185">Reference proteome</keyword>
<dbReference type="InterPro" id="IPR015793">
    <property type="entry name" value="Pyrv_Knase_brl"/>
</dbReference>
<name>A0ABS9Z1Y1_9HYPH</name>
<evidence type="ECO:0000256" key="6">
    <source>
        <dbReference type="ARBA" id="ARBA00022741"/>
    </source>
</evidence>
<organism evidence="14 15">
    <name type="scientific">Candidatus Rhodoblastus alkanivorans</name>
    <dbReference type="NCBI Taxonomy" id="2954117"/>
    <lineage>
        <taxon>Bacteria</taxon>
        <taxon>Pseudomonadati</taxon>
        <taxon>Pseudomonadota</taxon>
        <taxon>Alphaproteobacteria</taxon>
        <taxon>Hyphomicrobiales</taxon>
        <taxon>Rhodoblastaceae</taxon>
        <taxon>Rhodoblastus</taxon>
    </lineage>
</organism>
<keyword evidence="9 12" id="KW-0460">Magnesium</keyword>
<reference evidence="14" key="1">
    <citation type="journal article" date="2022" name="ISME J.">
        <title>Identification of active gaseous-alkane degraders at natural gas seeps.</title>
        <authorList>
            <person name="Farhan Ul Haque M."/>
            <person name="Hernandez M."/>
            <person name="Crombie A.T."/>
            <person name="Murrell J.C."/>
        </authorList>
    </citation>
    <scope>NUCLEOTIDE SEQUENCE</scope>
    <source>
        <strain evidence="14">PC2</strain>
    </source>
</reference>
<evidence type="ECO:0000259" key="13">
    <source>
        <dbReference type="Pfam" id="PF00224"/>
    </source>
</evidence>
<comment type="pathway">
    <text evidence="1 12">Carbohydrate degradation; glycolysis; pyruvate from D-glyceraldehyde 3-phosphate: step 5/5.</text>
</comment>
<evidence type="ECO:0000313" key="14">
    <source>
        <dbReference type="EMBL" id="MCI4681335.1"/>
    </source>
</evidence>
<evidence type="ECO:0000256" key="1">
    <source>
        <dbReference type="ARBA" id="ARBA00004997"/>
    </source>
</evidence>
<dbReference type="InterPro" id="IPR015806">
    <property type="entry name" value="Pyrv_Knase_insert_dom_sf"/>
</dbReference>
<evidence type="ECO:0000313" key="15">
    <source>
        <dbReference type="Proteomes" id="UP001139104"/>
    </source>
</evidence>
<dbReference type="Gene3D" id="2.40.33.10">
    <property type="entry name" value="PK beta-barrel domain-like"/>
    <property type="match status" value="1"/>
</dbReference>
<feature type="domain" description="Pyruvate kinase barrel" evidence="13">
    <location>
        <begin position="146"/>
        <end position="454"/>
    </location>
</feature>
<dbReference type="InterPro" id="IPR015813">
    <property type="entry name" value="Pyrv/PenolPyrv_kinase-like_dom"/>
</dbReference>
<evidence type="ECO:0000256" key="11">
    <source>
        <dbReference type="ARBA" id="ARBA00023317"/>
    </source>
</evidence>
<comment type="similarity">
    <text evidence="2 12">Belongs to the pyruvate kinase family.</text>
</comment>
<dbReference type="Pfam" id="PF00224">
    <property type="entry name" value="PK"/>
    <property type="match status" value="1"/>
</dbReference>
<dbReference type="InterPro" id="IPR040442">
    <property type="entry name" value="Pyrv_kinase-like_dom_sf"/>
</dbReference>
<keyword evidence="8" id="KW-0067">ATP-binding</keyword>
<keyword evidence="4 12" id="KW-0808">Transferase</keyword>
<dbReference type="SUPFAM" id="SSF51621">
    <property type="entry name" value="Phosphoenolpyruvate/pyruvate domain"/>
    <property type="match status" value="1"/>
</dbReference>
<comment type="caution">
    <text evidence="14">The sequence shown here is derived from an EMBL/GenBank/DDBJ whole genome shotgun (WGS) entry which is preliminary data.</text>
</comment>
<evidence type="ECO:0000256" key="3">
    <source>
        <dbReference type="ARBA" id="ARBA00012142"/>
    </source>
</evidence>
<evidence type="ECO:0000256" key="2">
    <source>
        <dbReference type="ARBA" id="ARBA00008663"/>
    </source>
</evidence>
<evidence type="ECO:0000256" key="4">
    <source>
        <dbReference type="ARBA" id="ARBA00022679"/>
    </source>
</evidence>
<dbReference type="GO" id="GO:0016301">
    <property type="term" value="F:kinase activity"/>
    <property type="evidence" value="ECO:0007669"/>
    <property type="project" value="UniProtKB-KW"/>
</dbReference>
<dbReference type="SUPFAM" id="SSF50800">
    <property type="entry name" value="PK beta-barrel domain-like"/>
    <property type="match status" value="1"/>
</dbReference>
<protein>
    <recommendedName>
        <fullName evidence="3 12">Pyruvate kinase</fullName>
        <ecNumber evidence="3 12">2.7.1.40</ecNumber>
    </recommendedName>
</protein>
<keyword evidence="6" id="KW-0547">Nucleotide-binding</keyword>
<sequence length="490" mass="54238">MSEALALFEEIERIRAQLRVDSARQFDKWRHWRIDPGFVASAENLAAYLALRHYDLRAVQRELMALGLSSLGRLESRALPTLDAVAAALAALAGRDRITGPDEADFFAGEHELLARSRALFGESSGERLTALMVTCPSSAAEDRGFFLGLAEKGVEAVRINCAHDDADKWARMVENVRFAGERTGRRMRIFMDLAGPKVRTGAFAALRKDKHAERDELVAVTAPGELKRVSKKDADFALECSLPEAIDASRPGDRLSIDDGKLEARIERVDEGFLIARVVGCEPDGYKFKSEKGLNFPDAELAIPALTAKDRDDLGFVAAHADAINFSFVQSVDDIESLQEALEDIRPGDWRSLPLVLKIETPRAVRHLPDLIVRAGARQPAAVMIARGDLAIEMGFTRLAEMQEEILWIAEAARVPVIWATQVMENLVKTGAFSRGEMTDAAMAARAECVMLNKGPHLMKALGELIRLLGRMDVHYHEKTPHLRRLASW</sequence>
<dbReference type="PANTHER" id="PTHR11817">
    <property type="entry name" value="PYRUVATE KINASE"/>
    <property type="match status" value="1"/>
</dbReference>
<accession>A0ABS9Z1Y1</accession>
<comment type="catalytic activity">
    <reaction evidence="12">
        <text>pyruvate + ATP = phosphoenolpyruvate + ADP + H(+)</text>
        <dbReference type="Rhea" id="RHEA:18157"/>
        <dbReference type="ChEBI" id="CHEBI:15361"/>
        <dbReference type="ChEBI" id="CHEBI:15378"/>
        <dbReference type="ChEBI" id="CHEBI:30616"/>
        <dbReference type="ChEBI" id="CHEBI:58702"/>
        <dbReference type="ChEBI" id="CHEBI:456216"/>
        <dbReference type="EC" id="2.7.1.40"/>
    </reaction>
</comment>
<dbReference type="RefSeq" id="WP_243065408.1">
    <property type="nucleotide sequence ID" value="NZ_JAIVFP010000001.1"/>
</dbReference>